<dbReference type="Proteomes" id="UP000306791">
    <property type="component" value="Unassembled WGS sequence"/>
</dbReference>
<dbReference type="EMBL" id="VANI01000016">
    <property type="protein sequence ID" value="TLM75731.1"/>
    <property type="molecule type" value="Genomic_DNA"/>
</dbReference>
<proteinExistence type="predicted"/>
<keyword evidence="2" id="KW-1185">Reference proteome</keyword>
<evidence type="ECO:0000313" key="1">
    <source>
        <dbReference type="EMBL" id="TLM75731.1"/>
    </source>
</evidence>
<sequence length="98" mass="10973">MLAVGGLVSAVPPLELEELLLLLEPPLLEELLPLVPVPSLPPLPEPPPQADRLRTRKITNTTRLNQIMNLSPRFSTNVLFIINDKVLFVARVSRRRAH</sequence>
<evidence type="ECO:0000313" key="2">
    <source>
        <dbReference type="Proteomes" id="UP000306791"/>
    </source>
</evidence>
<organism evidence="1 2">
    <name type="scientific">Microbulbifer harenosus</name>
    <dbReference type="NCBI Taxonomy" id="2576840"/>
    <lineage>
        <taxon>Bacteria</taxon>
        <taxon>Pseudomonadati</taxon>
        <taxon>Pseudomonadota</taxon>
        <taxon>Gammaproteobacteria</taxon>
        <taxon>Cellvibrionales</taxon>
        <taxon>Microbulbiferaceae</taxon>
        <taxon>Microbulbifer</taxon>
    </lineage>
</organism>
<gene>
    <name evidence="1" type="ORF">FDY93_15675</name>
</gene>
<protein>
    <submittedName>
        <fullName evidence="1">Uncharacterized protein</fullName>
    </submittedName>
</protein>
<name>A0ABY2UIL6_9GAMM</name>
<reference evidence="1 2" key="1">
    <citation type="submission" date="2019-05" db="EMBL/GenBank/DDBJ databases">
        <title>Microbulbifer harenosus sp. nov., an alginate-degrading bacterium isolated from coastal sand.</title>
        <authorList>
            <person name="Huang H."/>
            <person name="Mo K."/>
            <person name="Bao S."/>
        </authorList>
    </citation>
    <scope>NUCLEOTIDE SEQUENCE [LARGE SCALE GENOMIC DNA]</scope>
    <source>
        <strain evidence="1 2">HB161719</strain>
    </source>
</reference>
<comment type="caution">
    <text evidence="1">The sequence shown here is derived from an EMBL/GenBank/DDBJ whole genome shotgun (WGS) entry which is preliminary data.</text>
</comment>
<accession>A0ABY2UIL6</accession>